<dbReference type="Pfam" id="PF13516">
    <property type="entry name" value="LRR_6"/>
    <property type="match status" value="1"/>
</dbReference>
<evidence type="ECO:0000259" key="18">
    <source>
        <dbReference type="PROSITE" id="PS50011"/>
    </source>
</evidence>
<dbReference type="GO" id="GO:0005886">
    <property type="term" value="C:plasma membrane"/>
    <property type="evidence" value="ECO:0007669"/>
    <property type="project" value="UniProtKB-SubCell"/>
</dbReference>
<evidence type="ECO:0000256" key="6">
    <source>
        <dbReference type="ARBA" id="ARBA00022614"/>
    </source>
</evidence>
<keyword evidence="10" id="KW-0547">Nucleotide-binding</keyword>
<dbReference type="EMBL" id="OZ075124">
    <property type="protein sequence ID" value="CAL4922392.1"/>
    <property type="molecule type" value="Genomic_DNA"/>
</dbReference>
<reference evidence="19 20" key="2">
    <citation type="submission" date="2024-10" db="EMBL/GenBank/DDBJ databases">
        <authorList>
            <person name="Ryan C."/>
        </authorList>
    </citation>
    <scope>NUCLEOTIDE SEQUENCE [LARGE SCALE GENOMIC DNA]</scope>
</reference>
<keyword evidence="12 16" id="KW-1133">Transmembrane helix</keyword>
<feature type="region of interest" description="Disordered" evidence="15">
    <location>
        <begin position="633"/>
        <end position="686"/>
    </location>
</feature>
<comment type="similarity">
    <text evidence="3">Belongs to the RLP family.</text>
</comment>
<dbReference type="InterPro" id="IPR032675">
    <property type="entry name" value="LRR_dom_sf"/>
</dbReference>
<keyword evidence="20" id="KW-1185">Reference proteome</keyword>
<feature type="compositionally biased region" description="Low complexity" evidence="15">
    <location>
        <begin position="709"/>
        <end position="726"/>
    </location>
</feature>
<dbReference type="Pfam" id="PF07714">
    <property type="entry name" value="PK_Tyr_Ser-Thr"/>
    <property type="match status" value="1"/>
</dbReference>
<evidence type="ECO:0000256" key="9">
    <source>
        <dbReference type="ARBA" id="ARBA00022737"/>
    </source>
</evidence>
<evidence type="ECO:0000256" key="2">
    <source>
        <dbReference type="ARBA" id="ARBA00004236"/>
    </source>
</evidence>
<feature type="chain" id="PRO_5044858098" description="Protein kinase domain-containing protein" evidence="17">
    <location>
        <begin position="17"/>
        <end position="1050"/>
    </location>
</feature>
<feature type="signal peptide" evidence="17">
    <location>
        <begin position="1"/>
        <end position="16"/>
    </location>
</feature>
<protein>
    <recommendedName>
        <fullName evidence="18">Protein kinase domain-containing protein</fullName>
    </recommendedName>
</protein>
<feature type="transmembrane region" description="Helical" evidence="16">
    <location>
        <begin position="602"/>
        <end position="624"/>
    </location>
</feature>
<dbReference type="SMART" id="SM00369">
    <property type="entry name" value="LRR_TYP"/>
    <property type="match status" value="5"/>
</dbReference>
<dbReference type="InterPro" id="IPR003591">
    <property type="entry name" value="Leu-rich_rpt_typical-subtyp"/>
</dbReference>
<keyword evidence="5" id="KW-0597">Phosphoprotein</keyword>
<dbReference type="GO" id="GO:0005524">
    <property type="term" value="F:ATP binding"/>
    <property type="evidence" value="ECO:0007669"/>
    <property type="project" value="UniProtKB-KW"/>
</dbReference>
<evidence type="ECO:0000256" key="5">
    <source>
        <dbReference type="ARBA" id="ARBA00022553"/>
    </source>
</evidence>
<evidence type="ECO:0000256" key="17">
    <source>
        <dbReference type="SAM" id="SignalP"/>
    </source>
</evidence>
<keyword evidence="9" id="KW-0677">Repeat</keyword>
<keyword evidence="13 16" id="KW-0472">Membrane</keyword>
<dbReference type="InterPro" id="IPR000719">
    <property type="entry name" value="Prot_kinase_dom"/>
</dbReference>
<keyword evidence="14" id="KW-0675">Receptor</keyword>
<feature type="region of interest" description="Disordered" evidence="15">
    <location>
        <begin position="709"/>
        <end position="735"/>
    </location>
</feature>
<feature type="domain" description="Protein kinase" evidence="18">
    <location>
        <begin position="766"/>
        <end position="1048"/>
    </location>
</feature>
<dbReference type="CDD" id="cd14066">
    <property type="entry name" value="STKc_IRAK"/>
    <property type="match status" value="1"/>
</dbReference>
<gene>
    <name evidence="19" type="ORF">URODEC1_LOCUS21674</name>
</gene>
<evidence type="ECO:0000256" key="15">
    <source>
        <dbReference type="SAM" id="MobiDB-lite"/>
    </source>
</evidence>
<dbReference type="InterPro" id="IPR001245">
    <property type="entry name" value="Ser-Thr/Tyr_kinase_cat_dom"/>
</dbReference>
<dbReference type="FunFam" id="3.80.10.10:FF:000213">
    <property type="entry name" value="Tyrosine-sulfated glycopeptide receptor 1"/>
    <property type="match status" value="1"/>
</dbReference>
<evidence type="ECO:0000256" key="14">
    <source>
        <dbReference type="ARBA" id="ARBA00023170"/>
    </source>
</evidence>
<dbReference type="Gene3D" id="3.80.10.10">
    <property type="entry name" value="Ribonuclease Inhibitor"/>
    <property type="match status" value="3"/>
</dbReference>
<dbReference type="InterPro" id="IPR001611">
    <property type="entry name" value="Leu-rich_rpt"/>
</dbReference>
<dbReference type="FunFam" id="3.30.200.20:FF:000486">
    <property type="entry name" value="Leucine-rich repeat receptor-like protein kinase"/>
    <property type="match status" value="1"/>
</dbReference>
<dbReference type="PANTHER" id="PTHR48003">
    <property type="entry name" value="OS07G0626500 PROTEIN"/>
    <property type="match status" value="1"/>
</dbReference>
<organism evidence="19 20">
    <name type="scientific">Urochloa decumbens</name>
    <dbReference type="NCBI Taxonomy" id="240449"/>
    <lineage>
        <taxon>Eukaryota</taxon>
        <taxon>Viridiplantae</taxon>
        <taxon>Streptophyta</taxon>
        <taxon>Embryophyta</taxon>
        <taxon>Tracheophyta</taxon>
        <taxon>Spermatophyta</taxon>
        <taxon>Magnoliopsida</taxon>
        <taxon>Liliopsida</taxon>
        <taxon>Poales</taxon>
        <taxon>Poaceae</taxon>
        <taxon>PACMAD clade</taxon>
        <taxon>Panicoideae</taxon>
        <taxon>Panicodae</taxon>
        <taxon>Paniceae</taxon>
        <taxon>Melinidinae</taxon>
        <taxon>Urochloa</taxon>
    </lineage>
</organism>
<dbReference type="FunFam" id="3.80.10.10:FF:000095">
    <property type="entry name" value="LRR receptor-like serine/threonine-protein kinase GSO1"/>
    <property type="match status" value="1"/>
</dbReference>
<sequence length="1050" mass="114108">MRLVFLCLSIWAVCSAASAVAGSDTEALLEFGRGIRQDPSRREATATPWNPTSALDADGCPVDWHGVQCSGGQILSIALDGIGLVGNATLSALATMPMLRNLSLSNNKLEGFLPPELGSMASLQLLDLSNNRFSGPIPSELTKLAGLGYLNLSSNSFHGALPLGFWNLRKLKYLDLRGNGFTGKLDDIFAQLQSPVHVDLSCNQFSGSLTLISDNSSMASTLQYLNISHNVLSGTLFDSDPMPLLDSLEAFDASFNMLSGNIPQFNFVISLKVLRLQNNNFSGSIPEALFRETSMVLTELDLSCNQLTGPIRRVTSTNLKYLNLSCNSLEGTLPITFGSCSVVDLSENMLSGNLSVARTWGNYLQMIDLSSNRLIGTWPNGTTQFLRLTSLRISNNLLTGELPIVLGTYPELISIDLSLNQLHGPLPGNLFTAAKLTFLNLSGNSFEGSLPLPNSDTKNLTSLDLSVLPVQTSNLSFVDLSNNSLNGSLPTGIGDLSALTLLNLRQNNFTGQIPKAITKLKNLLYIDLSSNHFDGSIPDGLPDELVEFNVSYNNLSGPVPSNLLKFPDSSFHPGNELLVLPRFESLNGSDKSDEGRHGMKRGILYALIVCVVVFVTGIIVLLLVHWKINSWKSSEKGTGQGKQPVTQGQSAQRSAETSTTEMHDVSLESSPTAESGAVSLPGKERQYESQDAPVDVAYFNEPIGSSSAIKDSATSSMPSLSAASPPDARTHHHHHSILRVHSPDKLVGDLHLFDNSVVFTAEELSRAPAEIIGRSCHGTSYKATLDNGYMLTVKWLKEGFAKSKKEFSREIKKLGSVKHPNLVPLRGYYWGPKEHERIIISDYVDATSLSTYLSEFEERNLPPLSVVQRLNIATDIARCLDYLHNERVIPHGNIKSSNVLIQNSTPSALVTDYSLHRLMTPTGMAEQVLNAGALGYSPPEFSSTSKPCPSLKSDVYAFGVILLELLTGKIAGEIICVNDDVVDLTDWVRMLALEERVSECYDRHIAEDGSSDGAPKALDDMLRIAIRCIRSASERPEIRTVFEDLSSLSS</sequence>
<comment type="subcellular location">
    <subcellularLocation>
        <location evidence="2">Cell membrane</location>
    </subcellularLocation>
    <subcellularLocation>
        <location evidence="1">Membrane</location>
        <topology evidence="1">Single-pass membrane protein</topology>
    </subcellularLocation>
</comment>
<dbReference type="SUPFAM" id="SSF56112">
    <property type="entry name" value="Protein kinase-like (PK-like)"/>
    <property type="match status" value="1"/>
</dbReference>
<keyword evidence="6" id="KW-0433">Leucine-rich repeat</keyword>
<evidence type="ECO:0000256" key="3">
    <source>
        <dbReference type="ARBA" id="ARBA00009592"/>
    </source>
</evidence>
<evidence type="ECO:0000256" key="13">
    <source>
        <dbReference type="ARBA" id="ARBA00023136"/>
    </source>
</evidence>
<dbReference type="InterPro" id="IPR011009">
    <property type="entry name" value="Kinase-like_dom_sf"/>
</dbReference>
<dbReference type="Pfam" id="PF00560">
    <property type="entry name" value="LRR_1"/>
    <property type="match status" value="9"/>
</dbReference>
<evidence type="ECO:0000256" key="1">
    <source>
        <dbReference type="ARBA" id="ARBA00004167"/>
    </source>
</evidence>
<keyword evidence="7 16" id="KW-0812">Transmembrane</keyword>
<accession>A0ABC8XAL4</accession>
<evidence type="ECO:0000256" key="4">
    <source>
        <dbReference type="ARBA" id="ARBA00022475"/>
    </source>
</evidence>
<dbReference type="SUPFAM" id="SSF52058">
    <property type="entry name" value="L domain-like"/>
    <property type="match status" value="2"/>
</dbReference>
<evidence type="ECO:0000256" key="16">
    <source>
        <dbReference type="SAM" id="Phobius"/>
    </source>
</evidence>
<evidence type="ECO:0000313" key="19">
    <source>
        <dbReference type="EMBL" id="CAL4922392.1"/>
    </source>
</evidence>
<keyword evidence="4" id="KW-1003">Cell membrane</keyword>
<dbReference type="Proteomes" id="UP001497457">
    <property type="component" value="Chromosome 14rd"/>
</dbReference>
<dbReference type="InterPro" id="IPR053059">
    <property type="entry name" value="Inactive_SerThr-Kinase_ABA"/>
</dbReference>
<dbReference type="AlphaFoldDB" id="A0ABC8XAL4"/>
<evidence type="ECO:0000256" key="12">
    <source>
        <dbReference type="ARBA" id="ARBA00022989"/>
    </source>
</evidence>
<keyword evidence="8 17" id="KW-0732">Signal</keyword>
<evidence type="ECO:0000256" key="10">
    <source>
        <dbReference type="ARBA" id="ARBA00022741"/>
    </source>
</evidence>
<evidence type="ECO:0000256" key="11">
    <source>
        <dbReference type="ARBA" id="ARBA00022840"/>
    </source>
</evidence>
<reference evidence="20" key="1">
    <citation type="submission" date="2024-06" db="EMBL/GenBank/DDBJ databases">
        <authorList>
            <person name="Ryan C."/>
        </authorList>
    </citation>
    <scope>NUCLEOTIDE SEQUENCE [LARGE SCALE GENOMIC DNA]</scope>
</reference>
<dbReference type="PROSITE" id="PS50011">
    <property type="entry name" value="PROTEIN_KINASE_DOM"/>
    <property type="match status" value="1"/>
</dbReference>
<evidence type="ECO:0000313" key="20">
    <source>
        <dbReference type="Proteomes" id="UP001497457"/>
    </source>
</evidence>
<dbReference type="PANTHER" id="PTHR48003:SF3">
    <property type="entry name" value="LEUCINE-RICH REPEAT PROTEIN KINASE FAMILY PROTEIN"/>
    <property type="match status" value="1"/>
</dbReference>
<evidence type="ECO:0000256" key="7">
    <source>
        <dbReference type="ARBA" id="ARBA00022692"/>
    </source>
</evidence>
<dbReference type="Gene3D" id="1.10.510.10">
    <property type="entry name" value="Transferase(Phosphotransferase) domain 1"/>
    <property type="match status" value="1"/>
</dbReference>
<proteinExistence type="inferred from homology"/>
<feature type="compositionally biased region" description="Polar residues" evidence="15">
    <location>
        <begin position="641"/>
        <end position="660"/>
    </location>
</feature>
<name>A0ABC8XAL4_9POAL</name>
<dbReference type="Gene3D" id="3.30.200.20">
    <property type="entry name" value="Phosphorylase Kinase, domain 1"/>
    <property type="match status" value="1"/>
</dbReference>
<keyword evidence="11" id="KW-0067">ATP-binding</keyword>
<evidence type="ECO:0000256" key="8">
    <source>
        <dbReference type="ARBA" id="ARBA00022729"/>
    </source>
</evidence>